<feature type="compositionally biased region" description="Polar residues" evidence="1">
    <location>
        <begin position="163"/>
        <end position="174"/>
    </location>
</feature>
<name>A0A1V6LQ26_9FLAO</name>
<sequence length="256" mass="28753">MSLSAQFNDYKYIIVPKQFESFKEVNQYNTSTLTKYLLSNYGFNVVYDDALPLDLNVNRCLGLTTVLNDQSNMFTTKVSLQFKDCNNTVVFETLDAKSKIKEYKDGYKEAITKAAQQLAGIGHNYTPKQTETVTLNFKDDVKQLPTTTQQEAKDNTKLPVDVEQSQGKEPANSTANITTRAQEATNPDVLYAQPLENGYQLIDSTPQIVYVLKSTSAPEVFMVSKDGKNGVVFKDNGQWYVEFDGDKAPKAINIKF</sequence>
<evidence type="ECO:0000256" key="1">
    <source>
        <dbReference type="SAM" id="MobiDB-lite"/>
    </source>
</evidence>
<keyword evidence="3" id="KW-1185">Reference proteome</keyword>
<organism evidence="2 3">
    <name type="scientific">Croceivirga radicis</name>
    <dbReference type="NCBI Taxonomy" id="1929488"/>
    <lineage>
        <taxon>Bacteria</taxon>
        <taxon>Pseudomonadati</taxon>
        <taxon>Bacteroidota</taxon>
        <taxon>Flavobacteriia</taxon>
        <taxon>Flavobacteriales</taxon>
        <taxon>Flavobacteriaceae</taxon>
        <taxon>Croceivirga</taxon>
    </lineage>
</organism>
<dbReference type="AlphaFoldDB" id="A0A1V6LQ26"/>
<gene>
    <name evidence="2" type="ORF">BUL40_12545</name>
</gene>
<dbReference type="EMBL" id="MTBC01000008">
    <property type="protein sequence ID" value="OQD42238.1"/>
    <property type="molecule type" value="Genomic_DNA"/>
</dbReference>
<reference evidence="2 3" key="1">
    <citation type="submission" date="2016-12" db="EMBL/GenBank/DDBJ databases">
        <authorList>
            <person name="Song W.-J."/>
            <person name="Kurnit D.M."/>
        </authorList>
    </citation>
    <scope>NUCLEOTIDE SEQUENCE [LARGE SCALE GENOMIC DNA]</scope>
    <source>
        <strain evidence="2 3">HSG9</strain>
    </source>
</reference>
<feature type="region of interest" description="Disordered" evidence="1">
    <location>
        <begin position="148"/>
        <end position="174"/>
    </location>
</feature>
<evidence type="ECO:0000313" key="2">
    <source>
        <dbReference type="EMBL" id="OQD42238.1"/>
    </source>
</evidence>
<dbReference type="Proteomes" id="UP000191680">
    <property type="component" value="Unassembled WGS sequence"/>
</dbReference>
<comment type="caution">
    <text evidence="2">The sequence shown here is derived from an EMBL/GenBank/DDBJ whole genome shotgun (WGS) entry which is preliminary data.</text>
</comment>
<evidence type="ECO:0000313" key="3">
    <source>
        <dbReference type="Proteomes" id="UP000191680"/>
    </source>
</evidence>
<accession>A0A1V6LQ26</accession>
<protein>
    <submittedName>
        <fullName evidence="2">Uncharacterized protein</fullName>
    </submittedName>
</protein>
<proteinExistence type="predicted"/>